<keyword evidence="2" id="KW-1185">Reference proteome</keyword>
<protein>
    <submittedName>
        <fullName evidence="1">Zinc-binding protein A33</fullName>
    </submittedName>
</protein>
<organism evidence="1 2">
    <name type="scientific">Nibea albiflora</name>
    <name type="common">Yellow drum</name>
    <name type="synonym">Corvina albiflora</name>
    <dbReference type="NCBI Taxonomy" id="240163"/>
    <lineage>
        <taxon>Eukaryota</taxon>
        <taxon>Metazoa</taxon>
        <taxon>Chordata</taxon>
        <taxon>Craniata</taxon>
        <taxon>Vertebrata</taxon>
        <taxon>Euteleostomi</taxon>
        <taxon>Actinopterygii</taxon>
        <taxon>Neopterygii</taxon>
        <taxon>Teleostei</taxon>
        <taxon>Neoteleostei</taxon>
        <taxon>Acanthomorphata</taxon>
        <taxon>Eupercaria</taxon>
        <taxon>Sciaenidae</taxon>
        <taxon>Nibea</taxon>
    </lineage>
</organism>
<accession>A0ACB7EUU5</accession>
<reference evidence="1" key="1">
    <citation type="submission" date="2020-04" db="EMBL/GenBank/DDBJ databases">
        <title>A chromosome-scale assembly and high-density genetic map of the yellow drum (Nibea albiflora) genome.</title>
        <authorList>
            <person name="Xu D."/>
            <person name="Zhang W."/>
            <person name="Chen R."/>
            <person name="Tan P."/>
            <person name="Wang L."/>
            <person name="Song H."/>
            <person name="Tian L."/>
            <person name="Zhu Q."/>
            <person name="Wang B."/>
        </authorList>
    </citation>
    <scope>NUCLEOTIDE SEQUENCE</scope>
    <source>
        <strain evidence="1">ZJHYS-2018</strain>
    </source>
</reference>
<gene>
    <name evidence="1" type="ORF">GBF38_005081</name>
</gene>
<dbReference type="Proteomes" id="UP000805704">
    <property type="component" value="Chromosome 21"/>
</dbReference>
<comment type="caution">
    <text evidence="1">The sequence shown here is derived from an EMBL/GenBank/DDBJ whole genome shotgun (WGS) entry which is preliminary data.</text>
</comment>
<sequence>MNLVREAQTKLKCNIEEKLRKSRDKDEAVIGQLQEEIAELQRRLSELEELSQSDDHLRLLQSQSPSTQRRLVAASWCLKYGTCLKYVKTESTTSLDYSKLANDRPMILGTEGFTSGRHYWEVKVGLRTDWDVGVAKGTVSRSRLITLNQQNGFFAVGKRGSDYQVHCADNKVLHLCPRPNNVGVYLDYQEGRVSFFDVDRKLHIYSFTGESFTEKLFPYFYLYSWARKSKPLHITFLY</sequence>
<evidence type="ECO:0000313" key="2">
    <source>
        <dbReference type="Proteomes" id="UP000805704"/>
    </source>
</evidence>
<evidence type="ECO:0000313" key="1">
    <source>
        <dbReference type="EMBL" id="KAG8005990.1"/>
    </source>
</evidence>
<dbReference type="EMBL" id="CM024809">
    <property type="protein sequence ID" value="KAG8005990.1"/>
    <property type="molecule type" value="Genomic_DNA"/>
</dbReference>
<proteinExistence type="predicted"/>
<name>A0ACB7EUU5_NIBAL</name>